<dbReference type="PANTHER" id="PTHR43142">
    <property type="entry name" value="CARBOXYLIC ESTER HYDROLASE"/>
    <property type="match status" value="1"/>
</dbReference>
<dbReference type="InterPro" id="IPR019819">
    <property type="entry name" value="Carboxylesterase_B_CS"/>
</dbReference>
<dbReference type="Gene3D" id="3.40.50.1820">
    <property type="entry name" value="alpha/beta hydrolase"/>
    <property type="match status" value="2"/>
</dbReference>
<evidence type="ECO:0000259" key="7">
    <source>
        <dbReference type="Pfam" id="PF00135"/>
    </source>
</evidence>
<organism evidence="8 9">
    <name type="scientific">Rhamnusium bicolor</name>
    <dbReference type="NCBI Taxonomy" id="1586634"/>
    <lineage>
        <taxon>Eukaryota</taxon>
        <taxon>Metazoa</taxon>
        <taxon>Ecdysozoa</taxon>
        <taxon>Arthropoda</taxon>
        <taxon>Hexapoda</taxon>
        <taxon>Insecta</taxon>
        <taxon>Pterygota</taxon>
        <taxon>Neoptera</taxon>
        <taxon>Endopterygota</taxon>
        <taxon>Coleoptera</taxon>
        <taxon>Polyphaga</taxon>
        <taxon>Cucujiformia</taxon>
        <taxon>Chrysomeloidea</taxon>
        <taxon>Cerambycidae</taxon>
        <taxon>Lepturinae</taxon>
        <taxon>Rhagiini</taxon>
        <taxon>Rhamnusium</taxon>
    </lineage>
</organism>
<comment type="similarity">
    <text evidence="1 6">Belongs to the type-B carboxylesterase/lipase family.</text>
</comment>
<keyword evidence="3 6" id="KW-0378">Hydrolase</keyword>
<evidence type="ECO:0000256" key="2">
    <source>
        <dbReference type="ARBA" id="ARBA00022487"/>
    </source>
</evidence>
<proteinExistence type="inferred from homology"/>
<comment type="caution">
    <text evidence="8">The sequence shown here is derived from an EMBL/GenBank/DDBJ whole genome shotgun (WGS) entry which is preliminary data.</text>
</comment>
<evidence type="ECO:0000256" key="5">
    <source>
        <dbReference type="ARBA" id="ARBA00023180"/>
    </source>
</evidence>
<keyword evidence="9" id="KW-1185">Reference proteome</keyword>
<dbReference type="InterPro" id="IPR002018">
    <property type="entry name" value="CarbesteraseB"/>
</dbReference>
<sequence>MILLNIKVLLILVLCYGYLVSTSSLFKYSAEELIIEISDGRIKGRTEITITDTTFYSFQGIPYAEPPINKLRFQLHLYNPRYQYSPGLTFWIATFEKNICYQVPVDREDESEDCLFINVYTPRNPLGDDLDEPLLPVMFFIYGGGFVEGSSESVNYGPQHLMEYGVILVTFNYRVGPFGFFSTVDHVIHGNAGLKDQNLALRWVNKNIRFFGGDPEKVTIFGQSAGAASVAYHILSPKSNGLFRAAIQESGSAISPWAYQRNQRQITYQTAGYINPIFNTGNVSSRELLDYLVTVPAKEIDDASGTLAATESADYIQIQQGFFYAPVLEMEHDDAFLNELMYESLLRGRFNKVPLLLGFNSEESLFMTNGNGVLGNQVEEPVEGFSNTVRHGEDLGYIFRRNWEGYNTTDLSQFPESDQLVFKRFITLFTNFAKYLSPTPERDELLQNISWPKVNPTYFPYLDIGSSSRVRVHPKDYTYRAWETIYDEYGELPYDTY</sequence>
<dbReference type="Pfam" id="PF00135">
    <property type="entry name" value="COesterase"/>
    <property type="match status" value="2"/>
</dbReference>
<evidence type="ECO:0000313" key="9">
    <source>
        <dbReference type="Proteomes" id="UP001162156"/>
    </source>
</evidence>
<evidence type="ECO:0000256" key="3">
    <source>
        <dbReference type="ARBA" id="ARBA00022801"/>
    </source>
</evidence>
<keyword evidence="4" id="KW-1015">Disulfide bond</keyword>
<dbReference type="EMBL" id="JANEYF010003318">
    <property type="protein sequence ID" value="KAJ8937471.1"/>
    <property type="molecule type" value="Genomic_DNA"/>
</dbReference>
<keyword evidence="2" id="KW-0719">Serine esterase</keyword>
<name>A0AAV8XER3_9CUCU</name>
<dbReference type="InterPro" id="IPR019826">
    <property type="entry name" value="Carboxylesterase_B_AS"/>
</dbReference>
<dbReference type="EC" id="3.1.1.-" evidence="6"/>
<feature type="domain" description="Carboxylesterase type B" evidence="7">
    <location>
        <begin position="33"/>
        <end position="369"/>
    </location>
</feature>
<dbReference type="PROSITE" id="PS00122">
    <property type="entry name" value="CARBOXYLESTERASE_B_1"/>
    <property type="match status" value="1"/>
</dbReference>
<reference evidence="8" key="1">
    <citation type="journal article" date="2023" name="Insect Mol. Biol.">
        <title>Genome sequencing provides insights into the evolution of gene families encoding plant cell wall-degrading enzymes in longhorned beetles.</title>
        <authorList>
            <person name="Shin N.R."/>
            <person name="Okamura Y."/>
            <person name="Kirsch R."/>
            <person name="Pauchet Y."/>
        </authorList>
    </citation>
    <scope>NUCLEOTIDE SEQUENCE</scope>
    <source>
        <strain evidence="8">RBIC_L_NR</strain>
    </source>
</reference>
<feature type="domain" description="Carboxylesterase type B" evidence="7">
    <location>
        <begin position="386"/>
        <end position="482"/>
    </location>
</feature>
<dbReference type="InterPro" id="IPR029058">
    <property type="entry name" value="AB_hydrolase_fold"/>
</dbReference>
<dbReference type="PANTHER" id="PTHR43142:SF1">
    <property type="entry name" value="CARBOXYLIC ESTER HYDROLASE"/>
    <property type="match status" value="1"/>
</dbReference>
<dbReference type="AlphaFoldDB" id="A0AAV8XER3"/>
<evidence type="ECO:0000256" key="6">
    <source>
        <dbReference type="RuleBase" id="RU361235"/>
    </source>
</evidence>
<accession>A0AAV8XER3</accession>
<gene>
    <name evidence="8" type="ORF">NQ314_011860</name>
</gene>
<evidence type="ECO:0000313" key="8">
    <source>
        <dbReference type="EMBL" id="KAJ8937471.1"/>
    </source>
</evidence>
<protein>
    <recommendedName>
        <fullName evidence="6">Carboxylic ester hydrolase</fullName>
        <ecNumber evidence="6">3.1.1.-</ecNumber>
    </recommendedName>
</protein>
<evidence type="ECO:0000256" key="4">
    <source>
        <dbReference type="ARBA" id="ARBA00023157"/>
    </source>
</evidence>
<dbReference type="PROSITE" id="PS00941">
    <property type="entry name" value="CARBOXYLESTERASE_B_2"/>
    <property type="match status" value="1"/>
</dbReference>
<dbReference type="Proteomes" id="UP001162156">
    <property type="component" value="Unassembled WGS sequence"/>
</dbReference>
<dbReference type="SUPFAM" id="SSF53474">
    <property type="entry name" value="alpha/beta-Hydrolases"/>
    <property type="match status" value="1"/>
</dbReference>
<keyword evidence="5" id="KW-0325">Glycoprotein</keyword>
<dbReference type="GO" id="GO:0052689">
    <property type="term" value="F:carboxylic ester hydrolase activity"/>
    <property type="evidence" value="ECO:0007669"/>
    <property type="project" value="UniProtKB-KW"/>
</dbReference>
<evidence type="ECO:0000256" key="1">
    <source>
        <dbReference type="ARBA" id="ARBA00005964"/>
    </source>
</evidence>